<protein>
    <submittedName>
        <fullName evidence="2">Uncharacterized protein</fullName>
    </submittedName>
</protein>
<comment type="caution">
    <text evidence="2">The sequence shown here is derived from an EMBL/GenBank/DDBJ whole genome shotgun (WGS) entry which is preliminary data.</text>
</comment>
<feature type="compositionally biased region" description="Basic and acidic residues" evidence="1">
    <location>
        <begin position="389"/>
        <end position="398"/>
    </location>
</feature>
<sequence>MWKRLNNKDRQPEIAIGSPILFETTADENNLQGTTNINNGSFSISSRPAFGRKRTEDVLKGLPALPFNKLQVSGVTNSRPLSEAPTASSIYSQPSPELNNDQTPKNGRKVRSSFLYPDDVSPPGSPHMIDGENGRSRISSPDVSPISDSSSPTANRSLVFTSGRFNSNIPVAKKTRKFWNRPSTNSPEQGSSLTHWDVYSGEPTTSEKGKPPQTTPSAVKLSAEPSPGRLNGNYESFGTSTHISGGSTIERKRVASRDLNNAAIVRPEWRGAGGRHKIVNPLLDKPLPLGKSPTFPAGTEKHQQDQRNQNRTAEFSTPRCSPQQLMTRSSRPSIILNDKELGQLVTSPDAKTESSPDSLSPPAFRQNSDSPNPSLSTDDARSPLARNPSNEEMKDRRSQTLPDVPQTTTKEAHSPHLQQMQEMRSQTIPDAVLNNGDTQQDSSQIESRFRAGLQHIHLQDQPPSRFSSTTYATTSYDSPPNSPELGSNSPAMSTISTTPQSILNRKRPVPPAGVPNSKVTARKSTPSEQGTPKQAPEGKRKSLPKTPPEFQAKSRIAGLQAKLDDLRQRRNNLQTVIHELTNVVQPSSIAYDMASRQEIKKTVDALNKELAEVVKDEHETGLKLHRALKRNDEFAAYEPTSIWVRRVTR</sequence>
<feature type="region of interest" description="Disordered" evidence="1">
    <location>
        <begin position="176"/>
        <end position="227"/>
    </location>
</feature>
<dbReference type="Proteomes" id="UP000664203">
    <property type="component" value="Unassembled WGS sequence"/>
</dbReference>
<reference evidence="2" key="1">
    <citation type="submission" date="2021-03" db="EMBL/GenBank/DDBJ databases">
        <authorList>
            <person name="Tagirdzhanova G."/>
        </authorList>
    </citation>
    <scope>NUCLEOTIDE SEQUENCE</scope>
</reference>
<gene>
    <name evidence="2" type="ORF">ALECFALPRED_010460</name>
</gene>
<feature type="compositionally biased region" description="Polar residues" evidence="1">
    <location>
        <begin position="517"/>
        <end position="532"/>
    </location>
</feature>
<feature type="compositionally biased region" description="Low complexity" evidence="1">
    <location>
        <begin position="136"/>
        <end position="151"/>
    </location>
</feature>
<dbReference type="PANTHER" id="PTHR42023">
    <property type="entry name" value="BHLH DOMAIN-CONTAINING PROTEIN"/>
    <property type="match status" value="1"/>
</dbReference>
<feature type="compositionally biased region" description="Low complexity" evidence="1">
    <location>
        <begin position="467"/>
        <end position="478"/>
    </location>
</feature>
<dbReference type="AlphaFoldDB" id="A0A8H3J925"/>
<feature type="compositionally biased region" description="Polar residues" evidence="1">
    <location>
        <begin position="181"/>
        <end position="194"/>
    </location>
</feature>
<organism evidence="2 3">
    <name type="scientific">Alectoria fallacina</name>
    <dbReference type="NCBI Taxonomy" id="1903189"/>
    <lineage>
        <taxon>Eukaryota</taxon>
        <taxon>Fungi</taxon>
        <taxon>Dikarya</taxon>
        <taxon>Ascomycota</taxon>
        <taxon>Pezizomycotina</taxon>
        <taxon>Lecanoromycetes</taxon>
        <taxon>OSLEUM clade</taxon>
        <taxon>Lecanoromycetidae</taxon>
        <taxon>Lecanorales</taxon>
        <taxon>Lecanorineae</taxon>
        <taxon>Parmeliaceae</taxon>
        <taxon>Alectoria</taxon>
    </lineage>
</organism>
<feature type="region of interest" description="Disordered" evidence="1">
    <location>
        <begin position="279"/>
        <end position="552"/>
    </location>
</feature>
<dbReference type="PANTHER" id="PTHR42023:SF1">
    <property type="entry name" value="BHLH DOMAIN-CONTAINING PROTEIN"/>
    <property type="match status" value="1"/>
</dbReference>
<feature type="compositionally biased region" description="Polar residues" evidence="1">
    <location>
        <begin position="484"/>
        <end position="503"/>
    </location>
</feature>
<evidence type="ECO:0000256" key="1">
    <source>
        <dbReference type="SAM" id="MobiDB-lite"/>
    </source>
</evidence>
<evidence type="ECO:0000313" key="3">
    <source>
        <dbReference type="Proteomes" id="UP000664203"/>
    </source>
</evidence>
<feature type="compositionally biased region" description="Polar residues" evidence="1">
    <location>
        <begin position="399"/>
        <end position="409"/>
    </location>
</feature>
<feature type="compositionally biased region" description="Polar residues" evidence="1">
    <location>
        <begin position="76"/>
        <end position="105"/>
    </location>
</feature>
<accession>A0A8H3J925</accession>
<feature type="compositionally biased region" description="Polar residues" evidence="1">
    <location>
        <begin position="416"/>
        <end position="428"/>
    </location>
</feature>
<feature type="compositionally biased region" description="Polar residues" evidence="1">
    <location>
        <begin position="306"/>
        <end position="332"/>
    </location>
</feature>
<dbReference type="EMBL" id="CAJPDR010000869">
    <property type="protein sequence ID" value="CAF9943042.1"/>
    <property type="molecule type" value="Genomic_DNA"/>
</dbReference>
<feature type="compositionally biased region" description="Polar residues" evidence="1">
    <location>
        <begin position="435"/>
        <end position="446"/>
    </location>
</feature>
<dbReference type="OrthoDB" id="4507572at2759"/>
<name>A0A8H3J925_9LECA</name>
<proteinExistence type="predicted"/>
<feature type="compositionally biased region" description="Polar residues" evidence="1">
    <location>
        <begin position="365"/>
        <end position="377"/>
    </location>
</feature>
<keyword evidence="3" id="KW-1185">Reference proteome</keyword>
<evidence type="ECO:0000313" key="2">
    <source>
        <dbReference type="EMBL" id="CAF9943042.1"/>
    </source>
</evidence>
<feature type="region of interest" description="Disordered" evidence="1">
    <location>
        <begin position="76"/>
        <end position="157"/>
    </location>
</feature>